<feature type="transmembrane region" description="Helical" evidence="1">
    <location>
        <begin position="54"/>
        <end position="80"/>
    </location>
</feature>
<gene>
    <name evidence="2" type="ordered locus">MM_0942</name>
</gene>
<keyword evidence="1" id="KW-1133">Transmembrane helix</keyword>
<name>Q8PYC1_METMA</name>
<dbReference type="Proteomes" id="UP000000595">
    <property type="component" value="Chromosome"/>
</dbReference>
<reference evidence="2 3" key="1">
    <citation type="journal article" date="2002" name="J. Mol. Microbiol. Biotechnol.">
        <title>The genome of Methanosarcina mazei: evidence for lateral gene transfer between Bacteria and Archaea.</title>
        <authorList>
            <person name="Deppenmeier U."/>
            <person name="Johann A."/>
            <person name="Hartsch T."/>
            <person name="Merkl R."/>
            <person name="Schmitz R.A."/>
            <person name="Martinez-Arias R."/>
            <person name="Henne A."/>
            <person name="Wiezer A."/>
            <person name="Baumer S."/>
            <person name="Jacobi C."/>
            <person name="Bruggemann H."/>
            <person name="Lienard T."/>
            <person name="Christmann A."/>
            <person name="Bomeke M."/>
            <person name="Steckel S."/>
            <person name="Bhattacharyya A."/>
            <person name="Lykidis A."/>
            <person name="Overbeek R."/>
            <person name="Klenk H.P."/>
            <person name="Gunsalus R.P."/>
            <person name="Fritz H.J."/>
            <person name="Gottschalk G."/>
        </authorList>
    </citation>
    <scope>NUCLEOTIDE SEQUENCE [LARGE SCALE GENOMIC DNA]</scope>
    <source>
        <strain evidence="3">ATCC BAA-159 / DSM 3647 / Goe1 / Go1 / JCM 11833 / OCM 88</strain>
    </source>
</reference>
<sequence>MQIFLFNNLSSASGKRPIFVTCYYFLLSIRYIARLMDVKTYNVFHQKFPRLTGFELFFSSITYPALFFILKGYLLVMLFIPYPAGWS</sequence>
<evidence type="ECO:0000256" key="1">
    <source>
        <dbReference type="SAM" id="Phobius"/>
    </source>
</evidence>
<dbReference type="AlphaFoldDB" id="Q8PYC1"/>
<evidence type="ECO:0000313" key="3">
    <source>
        <dbReference type="Proteomes" id="UP000000595"/>
    </source>
</evidence>
<dbReference type="EMBL" id="AE008384">
    <property type="protein sequence ID" value="AAM30638.1"/>
    <property type="molecule type" value="Genomic_DNA"/>
</dbReference>
<proteinExistence type="predicted"/>
<dbReference type="DNASU" id="1479284"/>
<protein>
    <submittedName>
        <fullName evidence="2">Uncharacterized protein</fullName>
    </submittedName>
</protein>
<dbReference type="HOGENOM" id="CLU_2476044_0_0_2"/>
<evidence type="ECO:0000313" key="2">
    <source>
        <dbReference type="EMBL" id="AAM30638.1"/>
    </source>
</evidence>
<keyword evidence="1" id="KW-0812">Transmembrane</keyword>
<organism evidence="2 3">
    <name type="scientific">Methanosarcina mazei (strain ATCC BAA-159 / DSM 3647 / Goe1 / Go1 / JCM 11833 / OCM 88)</name>
    <name type="common">Methanosarcina frisia</name>
    <dbReference type="NCBI Taxonomy" id="192952"/>
    <lineage>
        <taxon>Archaea</taxon>
        <taxon>Methanobacteriati</taxon>
        <taxon>Methanobacteriota</taxon>
        <taxon>Stenosarchaea group</taxon>
        <taxon>Methanomicrobia</taxon>
        <taxon>Methanosarcinales</taxon>
        <taxon>Methanosarcinaceae</taxon>
        <taxon>Methanosarcina</taxon>
    </lineage>
</organism>
<feature type="transmembrane region" description="Helical" evidence="1">
    <location>
        <begin position="16"/>
        <end position="33"/>
    </location>
</feature>
<keyword evidence="1" id="KW-0472">Membrane</keyword>
<accession>Q8PYC1</accession>
<dbReference type="KEGG" id="mma:MM_0942"/>